<evidence type="ECO:0000313" key="2">
    <source>
        <dbReference type="EMBL" id="CAF0973423.1"/>
    </source>
</evidence>
<reference evidence="3" key="1">
    <citation type="submission" date="2021-02" db="EMBL/GenBank/DDBJ databases">
        <authorList>
            <person name="Nowell W R."/>
        </authorList>
    </citation>
    <scope>NUCLEOTIDE SEQUENCE</scope>
</reference>
<organism evidence="3 6">
    <name type="scientific">Didymodactylos carnosus</name>
    <dbReference type="NCBI Taxonomy" id="1234261"/>
    <lineage>
        <taxon>Eukaryota</taxon>
        <taxon>Metazoa</taxon>
        <taxon>Spiralia</taxon>
        <taxon>Gnathifera</taxon>
        <taxon>Rotifera</taxon>
        <taxon>Eurotatoria</taxon>
        <taxon>Bdelloidea</taxon>
        <taxon>Philodinida</taxon>
        <taxon>Philodinidae</taxon>
        <taxon>Didymodactylos</taxon>
    </lineage>
</organism>
<evidence type="ECO:0000313" key="5">
    <source>
        <dbReference type="EMBL" id="CAF3935277.1"/>
    </source>
</evidence>
<dbReference type="Proteomes" id="UP000681722">
    <property type="component" value="Unassembled WGS sequence"/>
</dbReference>
<dbReference type="Proteomes" id="UP000663829">
    <property type="component" value="Unassembled WGS sequence"/>
</dbReference>
<evidence type="ECO:0000313" key="3">
    <source>
        <dbReference type="EMBL" id="CAF1171397.1"/>
    </source>
</evidence>
<name>A0A814U9J0_9BILA</name>
<evidence type="ECO:0000256" key="1">
    <source>
        <dbReference type="SAM" id="MobiDB-lite"/>
    </source>
</evidence>
<dbReference type="EMBL" id="CAJNOQ010007529">
    <property type="protein sequence ID" value="CAF1171397.1"/>
    <property type="molecule type" value="Genomic_DNA"/>
</dbReference>
<dbReference type="EMBL" id="CAJOBA010005477">
    <property type="protein sequence ID" value="CAF3744639.1"/>
    <property type="molecule type" value="Genomic_DNA"/>
</dbReference>
<protein>
    <submittedName>
        <fullName evidence="3">Uncharacterized protein</fullName>
    </submittedName>
</protein>
<dbReference type="EMBL" id="CAJNOK010005471">
    <property type="protein sequence ID" value="CAF0973423.1"/>
    <property type="molecule type" value="Genomic_DNA"/>
</dbReference>
<evidence type="ECO:0000313" key="6">
    <source>
        <dbReference type="Proteomes" id="UP000663829"/>
    </source>
</evidence>
<sequence>MTTTNEFDLSYETYSDHNETYIDNSDKSYEYNAEKNNKCSYYSILNVNKLNPLSYNHEETLIINQNKKETLSSVSKTSSNDDTCTLNDNPVLYVSSINSTLNVPEHYQSSATKVIQQNNNNNHITSPFDCPSLPQCSASSSSLTDHQTKLLTKTPSVLSVQSTGSLNQHIMNENSGRYHDHQQQPKNTKPLEKTTTNNKQYLKYNTNDSRNRTSPIQMRVVHIDGEFVVRI</sequence>
<comment type="caution">
    <text evidence="3">The sequence shown here is derived from an EMBL/GenBank/DDBJ whole genome shotgun (WGS) entry which is preliminary data.</text>
</comment>
<accession>A0A814U9J0</accession>
<dbReference type="AlphaFoldDB" id="A0A814U9J0"/>
<dbReference type="Proteomes" id="UP000677228">
    <property type="component" value="Unassembled WGS sequence"/>
</dbReference>
<keyword evidence="6" id="KW-1185">Reference proteome</keyword>
<dbReference type="EMBL" id="CAJOBC010007529">
    <property type="protein sequence ID" value="CAF3935277.1"/>
    <property type="molecule type" value="Genomic_DNA"/>
</dbReference>
<proteinExistence type="predicted"/>
<evidence type="ECO:0000313" key="4">
    <source>
        <dbReference type="EMBL" id="CAF3744639.1"/>
    </source>
</evidence>
<dbReference type="Proteomes" id="UP000682733">
    <property type="component" value="Unassembled WGS sequence"/>
</dbReference>
<gene>
    <name evidence="3" type="ORF">GPM918_LOCUS22205</name>
    <name evidence="2" type="ORF">OVA965_LOCUS13219</name>
    <name evidence="5" type="ORF">SRO942_LOCUS22203</name>
    <name evidence="4" type="ORF">TMI583_LOCUS13222</name>
</gene>
<feature type="region of interest" description="Disordered" evidence="1">
    <location>
        <begin position="176"/>
        <end position="197"/>
    </location>
</feature>